<proteinExistence type="predicted"/>
<accession>L8ECM2</accession>
<keyword evidence="1" id="KW-0732">Signal</keyword>
<feature type="chain" id="PRO_5003987968" evidence="1">
    <location>
        <begin position="36"/>
        <end position="64"/>
    </location>
</feature>
<dbReference type="AlphaFoldDB" id="L8ECM2"/>
<name>L8ECM2_HUMAN</name>
<feature type="signal peptide" evidence="1">
    <location>
        <begin position="1"/>
        <end position="35"/>
    </location>
</feature>
<gene>
    <name evidence="2" type="primary">FAM167A</name>
</gene>
<organism evidence="2">
    <name type="scientific">Homo sapiens</name>
    <name type="common">Human</name>
    <dbReference type="NCBI Taxonomy" id="9606"/>
    <lineage>
        <taxon>Eukaryota</taxon>
        <taxon>Metazoa</taxon>
        <taxon>Chordata</taxon>
        <taxon>Craniata</taxon>
        <taxon>Vertebrata</taxon>
        <taxon>Euteleostomi</taxon>
        <taxon>Mammalia</taxon>
        <taxon>Eutheria</taxon>
        <taxon>Euarchontoglires</taxon>
        <taxon>Primates</taxon>
        <taxon>Haplorrhini</taxon>
        <taxon>Catarrhini</taxon>
        <taxon>Hominidae</taxon>
        <taxon>Homo</taxon>
    </lineage>
</organism>
<dbReference type="EMBL" id="HF584315">
    <property type="protein sequence ID" value="CCQ43812.1"/>
    <property type="molecule type" value="Genomic_DNA"/>
</dbReference>
<dbReference type="OrthoDB" id="5965452at2759"/>
<reference evidence="2" key="1">
    <citation type="journal article" date="2013" name="PLoS ONE">
        <title>Direct detection of alternative open reading frames translation products in human significantly expands the proteome.</title>
        <authorList>
            <person name="Vanderperre B."/>
            <person name="Lucier J.-F."/>
            <person name="Motard J."/>
            <person name="Tremblay G."/>
            <person name="Vanderperre S."/>
            <person name="Wisztorski M."/>
            <person name="Salzet M."/>
            <person name="Boisvert F.-M."/>
            <person name="Roucou X."/>
        </authorList>
    </citation>
    <scope>NUCLEOTIDE SEQUENCE</scope>
</reference>
<evidence type="ECO:0000313" key="2">
    <source>
        <dbReference type="EMBL" id="CCQ43812.1"/>
    </source>
</evidence>
<protein>
    <submittedName>
        <fullName evidence="2">Alternative protein FAM167A</fullName>
    </submittedName>
</protein>
<evidence type="ECO:0000256" key="1">
    <source>
        <dbReference type="SAM" id="SignalP"/>
    </source>
</evidence>
<dbReference type="ChiTaRS" id="FAM167A">
    <property type="organism name" value="human"/>
</dbReference>
<sequence length="64" mass="7078">MSQQQHWPNLRPSLLAHHMCTVLFAVVLIIHPSLCHPQASLGVKRKLSTDTAMRGHVLMPSGAQ</sequence>